<dbReference type="Proteomes" id="UP000465622">
    <property type="component" value="Chromosome"/>
</dbReference>
<gene>
    <name evidence="1" type="ORF">MMAGJ_77220</name>
</gene>
<protein>
    <submittedName>
        <fullName evidence="1">Uncharacterized protein</fullName>
    </submittedName>
</protein>
<reference evidence="1 2" key="1">
    <citation type="journal article" date="2019" name="Emerg. Microbes Infect.">
        <title>Comprehensive subspecies identification of 175 nontuberculous mycobacteria species based on 7547 genomic profiles.</title>
        <authorList>
            <person name="Matsumoto Y."/>
            <person name="Kinjo T."/>
            <person name="Motooka D."/>
            <person name="Nabeya D."/>
            <person name="Jung N."/>
            <person name="Uechi K."/>
            <person name="Horii T."/>
            <person name="Iida T."/>
            <person name="Fujita J."/>
            <person name="Nakamura S."/>
        </authorList>
    </citation>
    <scope>NUCLEOTIDE SEQUENCE [LARGE SCALE GENOMIC DNA]</scope>
    <source>
        <strain evidence="1 2">JCM 12375</strain>
    </source>
</reference>
<evidence type="ECO:0000313" key="2">
    <source>
        <dbReference type="Proteomes" id="UP000465622"/>
    </source>
</evidence>
<organism evidence="1 2">
    <name type="scientific">Mycolicibacterium mageritense</name>
    <name type="common">Mycobacterium mageritense</name>
    <dbReference type="NCBI Taxonomy" id="53462"/>
    <lineage>
        <taxon>Bacteria</taxon>
        <taxon>Bacillati</taxon>
        <taxon>Actinomycetota</taxon>
        <taxon>Actinomycetes</taxon>
        <taxon>Mycobacteriales</taxon>
        <taxon>Mycobacteriaceae</taxon>
        <taxon>Mycolicibacterium</taxon>
    </lineage>
</organism>
<evidence type="ECO:0000313" key="1">
    <source>
        <dbReference type="EMBL" id="BBX38440.1"/>
    </source>
</evidence>
<name>A0ABM7I655_MYCME</name>
<dbReference type="RefSeq" id="WP_131524877.1">
    <property type="nucleotide sequence ID" value="NZ_AP022567.1"/>
</dbReference>
<accession>A0ABM7I655</accession>
<sequence>MTSFPEEQVEMHIADVLSAGPETKAAVRVVRLKARDLNDTHIGQWIGGNENGYNFGMKILKVQHVNEGTAPGVSVWYRKSELPDGTPAMDSRMHVPFDTDLELIEMMAW</sequence>
<keyword evidence="2" id="KW-1185">Reference proteome</keyword>
<proteinExistence type="predicted"/>
<dbReference type="EMBL" id="AP022567">
    <property type="protein sequence ID" value="BBX38440.1"/>
    <property type="molecule type" value="Genomic_DNA"/>
</dbReference>